<dbReference type="PROSITE" id="PS50014">
    <property type="entry name" value="BROMODOMAIN_2"/>
    <property type="match status" value="1"/>
</dbReference>
<accession>I1J1Z3</accession>
<feature type="region of interest" description="Disordered" evidence="5">
    <location>
        <begin position="93"/>
        <end position="119"/>
    </location>
</feature>
<sequence>MASALLAGRRGPHHHHQQQHWGENRAPLAPSPNPPSRADNSSKAPPPQASPSPGYLTFKPSELAHREAAALRGRLAGELGQVRALLSRIDALQQEQQQQQQQREEPSQRKDLRPPPPAKLRVAMRKRCAQILARLQKDKRSIWFNAPVEVERLGLHDYHAVIKSPMDLGTVRARLAAKAYPSHDAFAADVRLTFSNALRYNPAGHDVHIFAGDLLASFEKMYRAAVSWFEEECKRLAPPPPMPVAAELPPPPVVVPAQVKPRAARMRKPKAREPNKREMSLDEKNMLREGLESLPEEKMHNVLQIVRKRNVNPALLGDEIELDIDEMDIETQWELDRFVNNFNKALNKSRRAAMMNGDGAVVNNATVTEAVNGDVLTLVDNADAESENPEKSTLVTEQVDEYVDIEDEIPTATYQSVEIAEATNVSGGLGSGFSSSSGSDSGSSGDGVSEAGSARSVE</sequence>
<name>I1J1Z3_BRADI</name>
<dbReference type="Gramene" id="KQJ84679">
    <property type="protein sequence ID" value="KQJ84679"/>
    <property type="gene ID" value="BRADI_5g22200v3"/>
</dbReference>
<dbReference type="Pfam" id="PF00439">
    <property type="entry name" value="Bromodomain"/>
    <property type="match status" value="1"/>
</dbReference>
<feature type="compositionally biased region" description="Basic and acidic residues" evidence="5">
    <location>
        <begin position="102"/>
        <end position="113"/>
    </location>
</feature>
<dbReference type="EnsemblPlants" id="KQJ84679">
    <property type="protein sequence ID" value="KQJ84679"/>
    <property type="gene ID" value="BRADI_5g22200v3"/>
</dbReference>
<reference evidence="9" key="3">
    <citation type="submission" date="2018-08" db="UniProtKB">
        <authorList>
            <consortium name="EnsemblPlants"/>
        </authorList>
    </citation>
    <scope>IDENTIFICATION</scope>
    <source>
        <strain evidence="9">cv. Bd21</strain>
    </source>
</reference>
<feature type="domain" description="NET" evidence="7">
    <location>
        <begin position="269"/>
        <end position="350"/>
    </location>
</feature>
<dbReference type="GO" id="GO:0042393">
    <property type="term" value="F:histone binding"/>
    <property type="evidence" value="ECO:0000318"/>
    <property type="project" value="GO_Central"/>
</dbReference>
<proteinExistence type="predicted"/>
<feature type="compositionally biased region" description="Low complexity" evidence="5">
    <location>
        <begin position="432"/>
        <end position="458"/>
    </location>
</feature>
<dbReference type="EMBL" id="CM000884">
    <property type="protein sequence ID" value="KQJ84679.1"/>
    <property type="molecule type" value="Genomic_DNA"/>
</dbReference>
<dbReference type="ExpressionAtlas" id="I1J1Z3">
    <property type="expression patterns" value="baseline"/>
</dbReference>
<dbReference type="Pfam" id="PF17035">
    <property type="entry name" value="BET"/>
    <property type="match status" value="1"/>
</dbReference>
<dbReference type="OrthoDB" id="21449at2759"/>
<evidence type="ECO:0000256" key="2">
    <source>
        <dbReference type="ARBA" id="ARBA00023117"/>
    </source>
</evidence>
<dbReference type="Gene3D" id="1.20.920.10">
    <property type="entry name" value="Bromodomain-like"/>
    <property type="match status" value="1"/>
</dbReference>
<gene>
    <name evidence="9" type="primary">LOC100823729</name>
    <name evidence="8" type="ORF">BRADI_5g22200v3</name>
</gene>
<dbReference type="SMART" id="SM00297">
    <property type="entry name" value="BROMO"/>
    <property type="match status" value="1"/>
</dbReference>
<evidence type="ECO:0000256" key="5">
    <source>
        <dbReference type="SAM" id="MobiDB-lite"/>
    </source>
</evidence>
<dbReference type="GO" id="GO:0006338">
    <property type="term" value="P:chromatin remodeling"/>
    <property type="evidence" value="ECO:0000318"/>
    <property type="project" value="GO_Central"/>
</dbReference>
<dbReference type="GO" id="GO:0003682">
    <property type="term" value="F:chromatin binding"/>
    <property type="evidence" value="ECO:0000318"/>
    <property type="project" value="GO_Central"/>
</dbReference>
<evidence type="ECO:0000259" key="6">
    <source>
        <dbReference type="PROSITE" id="PS50014"/>
    </source>
</evidence>
<dbReference type="InterPro" id="IPR027353">
    <property type="entry name" value="NET_dom"/>
</dbReference>
<dbReference type="PANTHER" id="PTHR45926">
    <property type="entry name" value="OSJNBA0053K19.4 PROTEIN"/>
    <property type="match status" value="1"/>
</dbReference>
<keyword evidence="1" id="KW-0805">Transcription regulation</keyword>
<dbReference type="GO" id="GO:0006357">
    <property type="term" value="P:regulation of transcription by RNA polymerase II"/>
    <property type="evidence" value="ECO:0000318"/>
    <property type="project" value="GO_Central"/>
</dbReference>
<evidence type="ECO:0000256" key="1">
    <source>
        <dbReference type="ARBA" id="ARBA00023015"/>
    </source>
</evidence>
<organism evidence="8">
    <name type="scientific">Brachypodium distachyon</name>
    <name type="common">Purple false brome</name>
    <name type="synonym">Trachynia distachya</name>
    <dbReference type="NCBI Taxonomy" id="15368"/>
    <lineage>
        <taxon>Eukaryota</taxon>
        <taxon>Viridiplantae</taxon>
        <taxon>Streptophyta</taxon>
        <taxon>Embryophyta</taxon>
        <taxon>Tracheophyta</taxon>
        <taxon>Spermatophyta</taxon>
        <taxon>Magnoliopsida</taxon>
        <taxon>Liliopsida</taxon>
        <taxon>Poales</taxon>
        <taxon>Poaceae</taxon>
        <taxon>BOP clade</taxon>
        <taxon>Pooideae</taxon>
        <taxon>Stipodae</taxon>
        <taxon>Brachypodieae</taxon>
        <taxon>Brachypodium</taxon>
    </lineage>
</organism>
<reference evidence="8" key="2">
    <citation type="submission" date="2017-06" db="EMBL/GenBank/DDBJ databases">
        <title>WGS assembly of Brachypodium distachyon.</title>
        <authorList>
            <consortium name="The International Brachypodium Initiative"/>
            <person name="Lucas S."/>
            <person name="Harmon-Smith M."/>
            <person name="Lail K."/>
            <person name="Tice H."/>
            <person name="Grimwood J."/>
            <person name="Bruce D."/>
            <person name="Barry K."/>
            <person name="Shu S."/>
            <person name="Lindquist E."/>
            <person name="Wang M."/>
            <person name="Pitluck S."/>
            <person name="Vogel J.P."/>
            <person name="Garvin D.F."/>
            <person name="Mockler T.C."/>
            <person name="Schmutz J."/>
            <person name="Rokhsar D."/>
            <person name="Bevan M.W."/>
        </authorList>
    </citation>
    <scope>NUCLEOTIDE SEQUENCE</scope>
    <source>
        <strain evidence="8">Bd21</strain>
    </source>
</reference>
<dbReference type="AlphaFoldDB" id="I1J1Z3"/>
<dbReference type="InterPro" id="IPR036427">
    <property type="entry name" value="Bromodomain-like_sf"/>
</dbReference>
<dbReference type="FunCoup" id="I1J1Z3">
    <property type="interactions" value="503"/>
</dbReference>
<feature type="region of interest" description="Disordered" evidence="5">
    <location>
        <begin position="425"/>
        <end position="458"/>
    </location>
</feature>
<evidence type="ECO:0000313" key="10">
    <source>
        <dbReference type="Proteomes" id="UP000008810"/>
    </source>
</evidence>
<evidence type="ECO:0000259" key="7">
    <source>
        <dbReference type="PROSITE" id="PS51525"/>
    </source>
</evidence>
<feature type="region of interest" description="Disordered" evidence="5">
    <location>
        <begin position="1"/>
        <end position="58"/>
    </location>
</feature>
<evidence type="ECO:0000313" key="8">
    <source>
        <dbReference type="EMBL" id="KQJ84679.1"/>
    </source>
</evidence>
<dbReference type="GO" id="GO:0005634">
    <property type="term" value="C:nucleus"/>
    <property type="evidence" value="ECO:0000318"/>
    <property type="project" value="GO_Central"/>
</dbReference>
<reference evidence="8 9" key="1">
    <citation type="journal article" date="2010" name="Nature">
        <title>Genome sequencing and analysis of the model grass Brachypodium distachyon.</title>
        <authorList>
            <consortium name="International Brachypodium Initiative"/>
        </authorList>
    </citation>
    <scope>NUCLEOTIDE SEQUENCE [LARGE SCALE GENOMIC DNA]</scope>
    <source>
        <strain evidence="8 9">Bd21</strain>
    </source>
</reference>
<dbReference type="InterPro" id="IPR001487">
    <property type="entry name" value="Bromodomain"/>
</dbReference>
<evidence type="ECO:0000256" key="4">
    <source>
        <dbReference type="PROSITE-ProRule" id="PRU00035"/>
    </source>
</evidence>
<evidence type="ECO:0008006" key="11">
    <source>
        <dbReference type="Google" id="ProtNLM"/>
    </source>
</evidence>
<feature type="domain" description="Bromo" evidence="6">
    <location>
        <begin position="136"/>
        <end position="208"/>
    </location>
</feature>
<dbReference type="SUPFAM" id="SSF47370">
    <property type="entry name" value="Bromodomain"/>
    <property type="match status" value="1"/>
</dbReference>
<dbReference type="PRINTS" id="PR00503">
    <property type="entry name" value="BROMODOMAIN"/>
</dbReference>
<dbReference type="Proteomes" id="UP000008810">
    <property type="component" value="Chromosome 5"/>
</dbReference>
<protein>
    <recommendedName>
        <fullName evidence="11">Bromo domain-containing protein</fullName>
    </recommendedName>
</protein>
<evidence type="ECO:0000313" key="9">
    <source>
        <dbReference type="EnsemblPlants" id="KQJ84679"/>
    </source>
</evidence>
<dbReference type="GeneID" id="100823729"/>
<dbReference type="PROSITE" id="PS51525">
    <property type="entry name" value="NET"/>
    <property type="match status" value="1"/>
</dbReference>
<keyword evidence="10" id="KW-1185">Reference proteome</keyword>
<dbReference type="STRING" id="15368.I1J1Z3"/>
<keyword evidence="2 4" id="KW-0103">Bromodomain</keyword>
<dbReference type="RefSeq" id="XP_003580578.1">
    <property type="nucleotide sequence ID" value="XM_003580530.4"/>
</dbReference>
<evidence type="ECO:0000256" key="3">
    <source>
        <dbReference type="ARBA" id="ARBA00023163"/>
    </source>
</evidence>
<keyword evidence="3" id="KW-0804">Transcription</keyword>
<dbReference type="InterPro" id="IPR038336">
    <property type="entry name" value="NET_sf"/>
</dbReference>
<dbReference type="GO" id="GO:0004674">
    <property type="term" value="F:protein serine/threonine kinase activity"/>
    <property type="evidence" value="ECO:0000318"/>
    <property type="project" value="GO_Central"/>
</dbReference>
<dbReference type="KEGG" id="bdi:100823729"/>
<dbReference type="Gene3D" id="1.20.1270.220">
    <property type="match status" value="1"/>
</dbReference>
<dbReference type="GO" id="GO:0000785">
    <property type="term" value="C:chromatin"/>
    <property type="evidence" value="ECO:0000318"/>
    <property type="project" value="GO_Central"/>
</dbReference>